<feature type="active site" evidence="9">
    <location>
        <position position="58"/>
    </location>
</feature>
<gene>
    <name evidence="9 10" type="primary">fabZ</name>
    <name evidence="10" type="ORF">FHP24_19020</name>
</gene>
<keyword evidence="3 9" id="KW-0963">Cytoplasm</keyword>
<organism evidence="10 11">
    <name type="scientific">Aliirhizobium smilacinae</name>
    <dbReference type="NCBI Taxonomy" id="1395944"/>
    <lineage>
        <taxon>Bacteria</taxon>
        <taxon>Pseudomonadati</taxon>
        <taxon>Pseudomonadota</taxon>
        <taxon>Alphaproteobacteria</taxon>
        <taxon>Hyphomicrobiales</taxon>
        <taxon>Rhizobiaceae</taxon>
        <taxon>Aliirhizobium</taxon>
    </lineage>
</organism>
<dbReference type="OrthoDB" id="9772788at2"/>
<dbReference type="NCBIfam" id="TIGR01750">
    <property type="entry name" value="fabZ"/>
    <property type="match status" value="1"/>
</dbReference>
<dbReference type="InterPro" id="IPR029069">
    <property type="entry name" value="HotDog_dom_sf"/>
</dbReference>
<dbReference type="FunFam" id="3.10.129.10:FF:000001">
    <property type="entry name" value="3-hydroxyacyl-[acyl-carrier-protein] dehydratase FabZ"/>
    <property type="match status" value="1"/>
</dbReference>
<evidence type="ECO:0000313" key="10">
    <source>
        <dbReference type="EMBL" id="TNM62182.1"/>
    </source>
</evidence>
<evidence type="ECO:0000256" key="2">
    <source>
        <dbReference type="ARBA" id="ARBA00009174"/>
    </source>
</evidence>
<dbReference type="HAMAP" id="MF_00406">
    <property type="entry name" value="FabZ"/>
    <property type="match status" value="1"/>
</dbReference>
<evidence type="ECO:0000256" key="3">
    <source>
        <dbReference type="ARBA" id="ARBA00022490"/>
    </source>
</evidence>
<keyword evidence="6 9" id="KW-0443">Lipid metabolism</keyword>
<evidence type="ECO:0000256" key="9">
    <source>
        <dbReference type="HAMAP-Rule" id="MF_00406"/>
    </source>
</evidence>
<comment type="catalytic activity">
    <reaction evidence="9">
        <text>a (3R)-hydroxyacyl-[ACP] = a (2E)-enoyl-[ACP] + H2O</text>
        <dbReference type="Rhea" id="RHEA:13097"/>
        <dbReference type="Rhea" id="RHEA-COMP:9925"/>
        <dbReference type="Rhea" id="RHEA-COMP:9945"/>
        <dbReference type="ChEBI" id="CHEBI:15377"/>
        <dbReference type="ChEBI" id="CHEBI:78784"/>
        <dbReference type="ChEBI" id="CHEBI:78827"/>
        <dbReference type="EC" id="4.2.1.59"/>
    </reaction>
</comment>
<proteinExistence type="inferred from homology"/>
<dbReference type="InterPro" id="IPR010084">
    <property type="entry name" value="FabZ"/>
</dbReference>
<protein>
    <recommendedName>
        <fullName evidence="9">3-hydroxyacyl-[acyl-carrier-protein] dehydratase FabZ</fullName>
        <ecNumber evidence="9">4.2.1.59</ecNumber>
    </recommendedName>
    <alternativeName>
        <fullName evidence="9">(3R)-hydroxymyristoyl-[acyl-carrier-protein] dehydratase</fullName>
        <shortName evidence="9">(3R)-hydroxymyristoyl-ACP dehydrase</shortName>
    </alternativeName>
    <alternativeName>
        <fullName evidence="9">Beta-hydroxyacyl-ACP dehydratase</fullName>
    </alternativeName>
</protein>
<comment type="similarity">
    <text evidence="2 9">Belongs to the thioester dehydratase family. FabZ subfamily.</text>
</comment>
<dbReference type="GO" id="GO:0006633">
    <property type="term" value="P:fatty acid biosynthetic process"/>
    <property type="evidence" value="ECO:0007669"/>
    <property type="project" value="UniProtKB-UniRule"/>
</dbReference>
<reference evidence="10 11" key="1">
    <citation type="submission" date="2019-06" db="EMBL/GenBank/DDBJ databases">
        <title>The draft genome of Rhizobium smilacinae PTYR-5.</title>
        <authorList>
            <person name="Liu L."/>
            <person name="Li L."/>
            <person name="Zhang X."/>
        </authorList>
    </citation>
    <scope>NUCLEOTIDE SEQUENCE [LARGE SCALE GENOMIC DNA]</scope>
    <source>
        <strain evidence="10 11">PTYR-5</strain>
    </source>
</reference>
<dbReference type="Gene3D" id="3.10.129.10">
    <property type="entry name" value="Hotdog Thioesterase"/>
    <property type="match status" value="1"/>
</dbReference>
<sequence>MTDETKPELGAADIQEIMKLLPHRYPFLLVDKIIAIDGDNSAIGIKNVTANEPQFQGHFPERPIMPGVLLVEAMAQTAGAICARKEGEGGNLVYFMTIDNARFRKPVVPGDRVEFHVVKQKQRGNIWKFHCDAKVEGVLVAEADIGAMIVRKEGE</sequence>
<accession>A0A5C4XFQ8</accession>
<dbReference type="GO" id="GO:0009245">
    <property type="term" value="P:lipid A biosynthetic process"/>
    <property type="evidence" value="ECO:0007669"/>
    <property type="project" value="UniProtKB-UniRule"/>
</dbReference>
<evidence type="ECO:0000313" key="11">
    <source>
        <dbReference type="Proteomes" id="UP000311605"/>
    </source>
</evidence>
<dbReference type="EMBL" id="VDMN01000004">
    <property type="protein sequence ID" value="TNM62182.1"/>
    <property type="molecule type" value="Genomic_DNA"/>
</dbReference>
<dbReference type="GO" id="GO:0005737">
    <property type="term" value="C:cytoplasm"/>
    <property type="evidence" value="ECO:0007669"/>
    <property type="project" value="UniProtKB-SubCell"/>
</dbReference>
<evidence type="ECO:0000256" key="7">
    <source>
        <dbReference type="ARBA" id="ARBA00023239"/>
    </source>
</evidence>
<comment type="subcellular location">
    <subcellularLocation>
        <location evidence="1 9">Cytoplasm</location>
    </subcellularLocation>
</comment>
<dbReference type="InterPro" id="IPR013114">
    <property type="entry name" value="FabA_FabZ"/>
</dbReference>
<comment type="function">
    <text evidence="8 9">Involved in unsaturated fatty acids biosynthesis. Catalyzes the dehydration of short chain beta-hydroxyacyl-ACPs and long chain saturated and unsaturated beta-hydroxyacyl-ACPs.</text>
</comment>
<dbReference type="NCBIfam" id="NF000582">
    <property type="entry name" value="PRK00006.1"/>
    <property type="match status" value="1"/>
</dbReference>
<name>A0A5C4XFQ8_9HYPH</name>
<keyword evidence="11" id="KW-1185">Reference proteome</keyword>
<dbReference type="RefSeq" id="WP_139677808.1">
    <property type="nucleotide sequence ID" value="NZ_VDMN01000004.1"/>
</dbReference>
<evidence type="ECO:0000256" key="8">
    <source>
        <dbReference type="ARBA" id="ARBA00025049"/>
    </source>
</evidence>
<evidence type="ECO:0000256" key="1">
    <source>
        <dbReference type="ARBA" id="ARBA00004496"/>
    </source>
</evidence>
<evidence type="ECO:0000256" key="4">
    <source>
        <dbReference type="ARBA" id="ARBA00022516"/>
    </source>
</evidence>
<dbReference type="CDD" id="cd01288">
    <property type="entry name" value="FabZ"/>
    <property type="match status" value="1"/>
</dbReference>
<dbReference type="AlphaFoldDB" id="A0A5C4XFQ8"/>
<dbReference type="PANTHER" id="PTHR30272">
    <property type="entry name" value="3-HYDROXYACYL-[ACYL-CARRIER-PROTEIN] DEHYDRATASE"/>
    <property type="match status" value="1"/>
</dbReference>
<dbReference type="Proteomes" id="UP000311605">
    <property type="component" value="Unassembled WGS sequence"/>
</dbReference>
<evidence type="ECO:0000256" key="6">
    <source>
        <dbReference type="ARBA" id="ARBA00023098"/>
    </source>
</evidence>
<dbReference type="GO" id="GO:0019171">
    <property type="term" value="F:(3R)-hydroxyacyl-[acyl-carrier-protein] dehydratase activity"/>
    <property type="evidence" value="ECO:0007669"/>
    <property type="project" value="UniProtKB-EC"/>
</dbReference>
<keyword evidence="5 9" id="KW-0441">Lipid A biosynthesis</keyword>
<dbReference type="GO" id="GO:0016020">
    <property type="term" value="C:membrane"/>
    <property type="evidence" value="ECO:0007669"/>
    <property type="project" value="GOC"/>
</dbReference>
<keyword evidence="4 9" id="KW-0444">Lipid biosynthesis</keyword>
<evidence type="ECO:0000256" key="5">
    <source>
        <dbReference type="ARBA" id="ARBA00022556"/>
    </source>
</evidence>
<dbReference type="PANTHER" id="PTHR30272:SF1">
    <property type="entry name" value="3-HYDROXYACYL-[ACYL-CARRIER-PROTEIN] DEHYDRATASE"/>
    <property type="match status" value="1"/>
</dbReference>
<dbReference type="EC" id="4.2.1.59" evidence="9"/>
<keyword evidence="7 9" id="KW-0456">Lyase</keyword>
<dbReference type="Pfam" id="PF07977">
    <property type="entry name" value="FabA"/>
    <property type="match status" value="1"/>
</dbReference>
<dbReference type="SUPFAM" id="SSF54637">
    <property type="entry name" value="Thioesterase/thiol ester dehydrase-isomerase"/>
    <property type="match status" value="1"/>
</dbReference>
<comment type="caution">
    <text evidence="10">The sequence shown here is derived from an EMBL/GenBank/DDBJ whole genome shotgun (WGS) entry which is preliminary data.</text>
</comment>